<proteinExistence type="predicted"/>
<feature type="chain" id="PRO_5042875450" evidence="1">
    <location>
        <begin position="21"/>
        <end position="69"/>
    </location>
</feature>
<feature type="signal peptide" evidence="1">
    <location>
        <begin position="1"/>
        <end position="20"/>
    </location>
</feature>
<sequence length="69" mass="7580">MKLFYFFTIALIMGLHNGMAQPWQTVIGPVIRHQVRTMMGAMGAAGQHGIEKFLNNVGHTNNRTAPGAQ</sequence>
<keyword evidence="1" id="KW-0732">Signal</keyword>
<evidence type="ECO:0000313" key="3">
    <source>
        <dbReference type="Proteomes" id="UP001331761"/>
    </source>
</evidence>
<keyword evidence="3" id="KW-1185">Reference proteome</keyword>
<evidence type="ECO:0000256" key="1">
    <source>
        <dbReference type="SAM" id="SignalP"/>
    </source>
</evidence>
<organism evidence="2 3">
    <name type="scientific">Trichostrongylus colubriformis</name>
    <name type="common">Black scour worm</name>
    <dbReference type="NCBI Taxonomy" id="6319"/>
    <lineage>
        <taxon>Eukaryota</taxon>
        <taxon>Metazoa</taxon>
        <taxon>Ecdysozoa</taxon>
        <taxon>Nematoda</taxon>
        <taxon>Chromadorea</taxon>
        <taxon>Rhabditida</taxon>
        <taxon>Rhabditina</taxon>
        <taxon>Rhabditomorpha</taxon>
        <taxon>Strongyloidea</taxon>
        <taxon>Trichostrongylidae</taxon>
        <taxon>Trichostrongylus</taxon>
    </lineage>
</organism>
<accession>A0AAN8FGC4</accession>
<name>A0AAN8FGC4_TRICO</name>
<gene>
    <name evidence="2" type="ORF">GCK32_012518</name>
</gene>
<dbReference type="Proteomes" id="UP001331761">
    <property type="component" value="Unassembled WGS sequence"/>
</dbReference>
<protein>
    <submittedName>
        <fullName evidence="2">Uncharacterized protein</fullName>
    </submittedName>
</protein>
<reference evidence="2 3" key="1">
    <citation type="submission" date="2019-10" db="EMBL/GenBank/DDBJ databases">
        <title>Assembly and Annotation for the nematode Trichostrongylus colubriformis.</title>
        <authorList>
            <person name="Martin J."/>
        </authorList>
    </citation>
    <scope>NUCLEOTIDE SEQUENCE [LARGE SCALE GENOMIC DNA]</scope>
    <source>
        <strain evidence="2">G859</strain>
        <tissue evidence="2">Whole worm</tissue>
    </source>
</reference>
<dbReference type="AlphaFoldDB" id="A0AAN8FGC4"/>
<dbReference type="EMBL" id="WIXE01020890">
    <property type="protein sequence ID" value="KAK5968875.1"/>
    <property type="molecule type" value="Genomic_DNA"/>
</dbReference>
<evidence type="ECO:0000313" key="2">
    <source>
        <dbReference type="EMBL" id="KAK5968875.1"/>
    </source>
</evidence>
<comment type="caution">
    <text evidence="2">The sequence shown here is derived from an EMBL/GenBank/DDBJ whole genome shotgun (WGS) entry which is preliminary data.</text>
</comment>